<reference evidence="6" key="1">
    <citation type="submission" date="2021-01" db="EMBL/GenBank/DDBJ databases">
        <authorList>
            <person name="Corre E."/>
            <person name="Pelletier E."/>
            <person name="Niang G."/>
            <person name="Scheremetjew M."/>
            <person name="Finn R."/>
            <person name="Kale V."/>
            <person name="Holt S."/>
            <person name="Cochrane G."/>
            <person name="Meng A."/>
            <person name="Brown T."/>
            <person name="Cohen L."/>
        </authorList>
    </citation>
    <scope>NUCLEOTIDE SEQUENCE</scope>
</reference>
<feature type="compositionally biased region" description="Basic and acidic residues" evidence="4">
    <location>
        <begin position="322"/>
        <end position="360"/>
    </location>
</feature>
<evidence type="ECO:0000256" key="3">
    <source>
        <dbReference type="PROSITE-ProRule" id="PRU00176"/>
    </source>
</evidence>
<dbReference type="SUPFAM" id="SSF54928">
    <property type="entry name" value="RNA-binding domain, RBD"/>
    <property type="match status" value="3"/>
</dbReference>
<dbReference type="PANTHER" id="PTHR24012">
    <property type="entry name" value="RNA BINDING PROTEIN"/>
    <property type="match status" value="1"/>
</dbReference>
<name>A0A7S1AL93_NOCSC</name>
<feature type="domain" description="RRM" evidence="5">
    <location>
        <begin position="7"/>
        <end position="88"/>
    </location>
</feature>
<organism evidence="6">
    <name type="scientific">Noctiluca scintillans</name>
    <name type="common">Sea sparkle</name>
    <name type="synonym">Red tide dinoflagellate</name>
    <dbReference type="NCBI Taxonomy" id="2966"/>
    <lineage>
        <taxon>Eukaryota</taxon>
        <taxon>Sar</taxon>
        <taxon>Alveolata</taxon>
        <taxon>Dinophyceae</taxon>
        <taxon>Noctilucales</taxon>
        <taxon>Noctilucaceae</taxon>
        <taxon>Noctiluca</taxon>
    </lineage>
</organism>
<dbReference type="InterPro" id="IPR035979">
    <property type="entry name" value="RBD_domain_sf"/>
</dbReference>
<accession>A0A7S1AL93</accession>
<feature type="domain" description="RRM" evidence="5">
    <location>
        <begin position="392"/>
        <end position="454"/>
    </location>
</feature>
<proteinExistence type="predicted"/>
<evidence type="ECO:0000256" key="4">
    <source>
        <dbReference type="SAM" id="MobiDB-lite"/>
    </source>
</evidence>
<evidence type="ECO:0000313" key="6">
    <source>
        <dbReference type="EMBL" id="CAD8857684.1"/>
    </source>
</evidence>
<sequence length="621" mass="65764">MQDSDGDNLYVKGLPVDFTSEDLEALFGEHGKVVSCRLLPPQQGRDDAVGLVRMGSRGEAESAIDVLNGAVIPACHQAAYMTVRYHGKHSEPSDNLYVKGLPAVISQDEVRAIFDEYGHVGSVRVMPPRPPATDSTALVRMSSQHEAGDAIEALDGAGAPMPASTGRPLLVRFAEPPRNARAQSTGPAVVTPPTAAVRVASSSVGPVRRAAGAVVGALSVPRAGVGSARGAVGLPPPAVAGLEVRYHGSRTAPPSDNLYVKGLPAASTTASVTRLFEACGSVRSLRVMPPRPPATDATALVRMGSVHEAGAAIRALNGHDEDVRSSRDGFRESSYHKSWESSAIKRQEPDFRRQRTEPPKKPAWAIETETQWGPPTRLEVRYHGAVGAPPSDNVYVKGLPGNVTSREVKEVFGECGTVVSVRVMPPVPPAVDSTALVRLSSLEEAAGAIASLNGMPSVGDAEGLMEGAYDEPYDLDVSQDEVAADTWIPVQLPMKSEMVIGALPRKVPPRVTSASTSLRLSVEFHGGRSAPPSDNLYVKGLPAECTEQDVRDVFRNCGSVTRLRLMPPRAGASDTTALVRMGSEEEASLAIATLHGVTLDELDLESYGRIPVPIRPRAAPY</sequence>
<dbReference type="GO" id="GO:0003723">
    <property type="term" value="F:RNA binding"/>
    <property type="evidence" value="ECO:0007669"/>
    <property type="project" value="UniProtKB-UniRule"/>
</dbReference>
<dbReference type="Pfam" id="PF00076">
    <property type="entry name" value="RRM_1"/>
    <property type="match status" value="5"/>
</dbReference>
<dbReference type="EMBL" id="HBFQ01045117">
    <property type="protein sequence ID" value="CAD8857684.1"/>
    <property type="molecule type" value="Transcribed_RNA"/>
</dbReference>
<dbReference type="CDD" id="cd00590">
    <property type="entry name" value="RRM_SF"/>
    <property type="match status" value="4"/>
</dbReference>
<feature type="region of interest" description="Disordered" evidence="4">
    <location>
        <begin position="322"/>
        <end position="361"/>
    </location>
</feature>
<feature type="domain" description="RRM" evidence="5">
    <location>
        <begin position="256"/>
        <end position="328"/>
    </location>
</feature>
<evidence type="ECO:0000259" key="5">
    <source>
        <dbReference type="PROSITE" id="PS50102"/>
    </source>
</evidence>
<keyword evidence="1" id="KW-0677">Repeat</keyword>
<evidence type="ECO:0000256" key="1">
    <source>
        <dbReference type="ARBA" id="ARBA00022737"/>
    </source>
</evidence>
<dbReference type="SMART" id="SM00360">
    <property type="entry name" value="RRM"/>
    <property type="match status" value="5"/>
</dbReference>
<evidence type="ECO:0000256" key="2">
    <source>
        <dbReference type="ARBA" id="ARBA00022884"/>
    </source>
</evidence>
<dbReference type="Gene3D" id="3.30.70.330">
    <property type="match status" value="5"/>
</dbReference>
<feature type="domain" description="RRM" evidence="5">
    <location>
        <begin position="94"/>
        <end position="176"/>
    </location>
</feature>
<keyword evidence="2 3" id="KW-0694">RNA-binding</keyword>
<dbReference type="InterPro" id="IPR000504">
    <property type="entry name" value="RRM_dom"/>
</dbReference>
<dbReference type="PROSITE" id="PS50102">
    <property type="entry name" value="RRM"/>
    <property type="match status" value="5"/>
</dbReference>
<dbReference type="InterPro" id="IPR012677">
    <property type="entry name" value="Nucleotide-bd_a/b_plait_sf"/>
</dbReference>
<protein>
    <recommendedName>
        <fullName evidence="5">RRM domain-containing protein</fullName>
    </recommendedName>
</protein>
<dbReference type="PRINTS" id="PR00961">
    <property type="entry name" value="HUDSXLRNA"/>
</dbReference>
<feature type="domain" description="RRM" evidence="5">
    <location>
        <begin position="534"/>
        <end position="609"/>
    </location>
</feature>
<dbReference type="GO" id="GO:1990904">
    <property type="term" value="C:ribonucleoprotein complex"/>
    <property type="evidence" value="ECO:0007669"/>
    <property type="project" value="InterPro"/>
</dbReference>
<dbReference type="AlphaFoldDB" id="A0A7S1AL93"/>
<dbReference type="InterPro" id="IPR002343">
    <property type="entry name" value="Hud_Sxl_RNA"/>
</dbReference>
<gene>
    <name evidence="6" type="ORF">NSCI0253_LOCUS32036</name>
</gene>